<protein>
    <recommendedName>
        <fullName evidence="3">Lipoprotein</fullName>
    </recommendedName>
</protein>
<dbReference type="Proteomes" id="UP001597459">
    <property type="component" value="Unassembled WGS sequence"/>
</dbReference>
<name>A0ABW5N4Q9_9FLAO</name>
<accession>A0ABW5N4Q9</accession>
<evidence type="ECO:0000313" key="2">
    <source>
        <dbReference type="Proteomes" id="UP001597459"/>
    </source>
</evidence>
<dbReference type="EMBL" id="JBHULX010000003">
    <property type="protein sequence ID" value="MFD2590141.1"/>
    <property type="molecule type" value="Genomic_DNA"/>
</dbReference>
<dbReference type="RefSeq" id="WP_378255736.1">
    <property type="nucleotide sequence ID" value="NZ_JBHSJV010000001.1"/>
</dbReference>
<evidence type="ECO:0000313" key="1">
    <source>
        <dbReference type="EMBL" id="MFD2590141.1"/>
    </source>
</evidence>
<reference evidence="2" key="1">
    <citation type="journal article" date="2019" name="Int. J. Syst. Evol. Microbiol.">
        <title>The Global Catalogue of Microorganisms (GCM) 10K type strain sequencing project: providing services to taxonomists for standard genome sequencing and annotation.</title>
        <authorList>
            <consortium name="The Broad Institute Genomics Platform"/>
            <consortium name="The Broad Institute Genome Sequencing Center for Infectious Disease"/>
            <person name="Wu L."/>
            <person name="Ma J."/>
        </authorList>
    </citation>
    <scope>NUCLEOTIDE SEQUENCE [LARGE SCALE GENOMIC DNA]</scope>
    <source>
        <strain evidence="2">KCTC 42423</strain>
    </source>
</reference>
<sequence length="195" mass="23067">MKFKTILIPIAITIFISCSKQNKTFTTPEIGWTMAFIDNWEIESSRNLDKDIKEGIEKIKESGITPNITGKEIKLITFRKNTISKFQSTIIPFKESYKNEWHDKYPLIKKHIYDIFNAQEVTVDSTSNKETIDGVPFEVFTLKIYQNNKQIMEQNMYRTYLNGYDFIINMTNDRPLYKKQMLRTFRKSKFSKLGE</sequence>
<evidence type="ECO:0008006" key="3">
    <source>
        <dbReference type="Google" id="ProtNLM"/>
    </source>
</evidence>
<proteinExistence type="predicted"/>
<comment type="caution">
    <text evidence="1">The sequence shown here is derived from an EMBL/GenBank/DDBJ whole genome shotgun (WGS) entry which is preliminary data.</text>
</comment>
<gene>
    <name evidence="1" type="ORF">ACFSTE_04815</name>
</gene>
<keyword evidence="2" id="KW-1185">Reference proteome</keyword>
<organism evidence="1 2">
    <name type="scientific">Aquimarina hainanensis</name>
    <dbReference type="NCBI Taxonomy" id="1578017"/>
    <lineage>
        <taxon>Bacteria</taxon>
        <taxon>Pseudomonadati</taxon>
        <taxon>Bacteroidota</taxon>
        <taxon>Flavobacteriia</taxon>
        <taxon>Flavobacteriales</taxon>
        <taxon>Flavobacteriaceae</taxon>
        <taxon>Aquimarina</taxon>
    </lineage>
</organism>
<dbReference type="PROSITE" id="PS51257">
    <property type="entry name" value="PROKAR_LIPOPROTEIN"/>
    <property type="match status" value="1"/>
</dbReference>